<dbReference type="InterPro" id="IPR010359">
    <property type="entry name" value="IrrE_HExxH"/>
</dbReference>
<proteinExistence type="predicted"/>
<dbReference type="Pfam" id="PF06114">
    <property type="entry name" value="Peptidase_M78"/>
    <property type="match status" value="1"/>
</dbReference>
<evidence type="ECO:0000259" key="1">
    <source>
        <dbReference type="Pfam" id="PF06114"/>
    </source>
</evidence>
<organism evidence="2 3">
    <name type="scientific">Lachnoclostridium phytofermentans (strain ATCC 700394 / DSM 18823 / ISDg)</name>
    <name type="common">Clostridium phytofermentans</name>
    <dbReference type="NCBI Taxonomy" id="357809"/>
    <lineage>
        <taxon>Bacteria</taxon>
        <taxon>Bacillati</taxon>
        <taxon>Bacillota</taxon>
        <taxon>Clostridia</taxon>
        <taxon>Lachnospirales</taxon>
        <taxon>Lachnospiraceae</taxon>
    </lineage>
</organism>
<feature type="domain" description="IrrE N-terminal-like" evidence="1">
    <location>
        <begin position="51"/>
        <end position="133"/>
    </location>
</feature>
<dbReference type="Proteomes" id="UP000000370">
    <property type="component" value="Chromosome"/>
</dbReference>
<dbReference type="Gene3D" id="1.10.10.2910">
    <property type="match status" value="1"/>
</dbReference>
<dbReference type="HOGENOM" id="CLU_100942_1_0_9"/>
<dbReference type="KEGG" id="cpy:Cphy_2995"/>
<evidence type="ECO:0000313" key="3">
    <source>
        <dbReference type="Proteomes" id="UP000000370"/>
    </source>
</evidence>
<dbReference type="EMBL" id="CP000885">
    <property type="protein sequence ID" value="ABX43352.1"/>
    <property type="molecule type" value="Genomic_DNA"/>
</dbReference>
<reference evidence="3" key="1">
    <citation type="submission" date="2007-11" db="EMBL/GenBank/DDBJ databases">
        <title>Complete genome sequence of Clostridium phytofermentans ISDg.</title>
        <authorList>
            <person name="Leschine S.B."/>
            <person name="Warnick T.A."/>
            <person name="Blanchard J.L."/>
            <person name="Schnell D.J."/>
            <person name="Petit E.L."/>
            <person name="LaTouf W.G."/>
            <person name="Copeland A."/>
            <person name="Lucas S."/>
            <person name="Lapidus A."/>
            <person name="Barry K."/>
            <person name="Glavina del Rio T."/>
            <person name="Dalin E."/>
            <person name="Tice H."/>
            <person name="Pitluck S."/>
            <person name="Kiss H."/>
            <person name="Brettin T."/>
            <person name="Bruce D."/>
            <person name="Detter J.C."/>
            <person name="Han C."/>
            <person name="Kuske C."/>
            <person name="Schmutz J."/>
            <person name="Larimer F."/>
            <person name="Land M."/>
            <person name="Hauser L."/>
            <person name="Kyrpides N."/>
            <person name="Kim E.A."/>
            <person name="Richardson P."/>
        </authorList>
    </citation>
    <scope>NUCLEOTIDE SEQUENCE [LARGE SCALE GENOMIC DNA]</scope>
    <source>
        <strain evidence="3">ATCC 700394 / DSM 18823 / ISDg</strain>
    </source>
</reference>
<protein>
    <recommendedName>
        <fullName evidence="1">IrrE N-terminal-like domain-containing protein</fullName>
    </recommendedName>
</protein>
<dbReference type="STRING" id="357809.Cphy_2995"/>
<evidence type="ECO:0000313" key="2">
    <source>
        <dbReference type="EMBL" id="ABX43352.1"/>
    </source>
</evidence>
<keyword evidence="3" id="KW-1185">Reference proteome</keyword>
<accession>A9KQ40</accession>
<name>A9KQ40_LACP7</name>
<dbReference type="eggNOG" id="COG2856">
    <property type="taxonomic scope" value="Bacteria"/>
</dbReference>
<gene>
    <name evidence="2" type="ordered locus">Cphy_2995</name>
</gene>
<dbReference type="AlphaFoldDB" id="A9KQ40"/>
<sequence>MFNHCSINNFPLDCWNIVNQYGFKVKKYSELKPKKLEACLELSEDANIIGDTVYYNENKSHNRVRFSLMHELGHIVLESNDESECDKFSSNTIAPRMAIHYSKCRNANDVAKIFILSDQAANIAFDDYRRWRRNVTIYGMSDLDKQMYEHFYNDDAKKFVWSFERCDFCFTDYAYNEQSLCETCRRFEIRKLIKAQRIDGQERNLDLSRSNWLYGQL</sequence>